<evidence type="ECO:0000256" key="14">
    <source>
        <dbReference type="ARBA" id="ARBA00023136"/>
    </source>
</evidence>
<evidence type="ECO:0000256" key="10">
    <source>
        <dbReference type="ARBA" id="ARBA00022989"/>
    </source>
</evidence>
<evidence type="ECO:0000256" key="2">
    <source>
        <dbReference type="ARBA" id="ARBA00005402"/>
    </source>
</evidence>
<keyword evidence="14 21" id="KW-0472">Membrane</keyword>
<keyword evidence="8" id="KW-0521">NADP</keyword>
<evidence type="ECO:0000256" key="6">
    <source>
        <dbReference type="ARBA" id="ARBA00022778"/>
    </source>
</evidence>
<dbReference type="FunFam" id="1.20.120.1630:FF:000006">
    <property type="entry name" value="Putative 7-dehydrocholesterol reductase"/>
    <property type="match status" value="1"/>
</dbReference>
<feature type="transmembrane region" description="Helical" evidence="21">
    <location>
        <begin position="381"/>
        <end position="401"/>
    </location>
</feature>
<protein>
    <recommendedName>
        <fullName evidence="18">7-dehydrocholesterol reductase</fullName>
        <ecNumber evidence="17">1.3.1.21</ecNumber>
    </recommendedName>
    <alternativeName>
        <fullName evidence="19">Sterol Delta(7)-reductase</fullName>
    </alternativeName>
</protein>
<feature type="transmembrane region" description="Helical" evidence="21">
    <location>
        <begin position="293"/>
        <end position="310"/>
    </location>
</feature>
<keyword evidence="3" id="KW-0444">Lipid biosynthesis</keyword>
<accession>A0A830HDH0</accession>
<dbReference type="Gene3D" id="1.20.120.1630">
    <property type="match status" value="1"/>
</dbReference>
<dbReference type="GO" id="GO:0006695">
    <property type="term" value="P:cholesterol biosynthetic process"/>
    <property type="evidence" value="ECO:0007669"/>
    <property type="project" value="UniProtKB-KW"/>
</dbReference>
<dbReference type="EC" id="1.3.1.21" evidence="17"/>
<sequence length="586" mass="64510">MVSTRTSTGSGRRSTFKMTPTSKGGDGDSARGRASPVGPSSKKAPVTSRSPSPAVSPQKRSKKTSEAHAEVVALASPSSSPSSKSKPKSAAKMTSPKTSPAPKKRTYTKKTDGLPPPPPPPASPPPKRAYNKKPKNTAAGKGPSHGHGDWTNQSGMRGTGLYAVLSTLGALALILSTCPAAIYLWFLHEKMGGDCAAFYDFYQKNGIKGLYNEWPTPSAEAWGYVAGFAVLTATIQLLMPGKPFDGPVTPKGNVPKYKANGVQSFLFTHALFFATWYLGYFNPARVHELLGEIIAATNLFALGFCAMLTLKGHFAPSSSDSGGCGNLIFDFYWGTELYPRIGPLDLKMFTNCRWGMMLWSLLPLCYTARQMELYGSPSAAMLVSVILTEVYVFKFFVWEAGYMKSIDIMHDRAGYYICWGCLVWVPSLYTSPSLYFVRNPGAISLATAAFMLFAGLLMIWVNYDADRQRADFRTANGLCNVWGKPAKFIKAKYVTASGQTKESLLLLSGYWGMSRHFHYLPEILASFFWSVPGLFKHISPYFYVIFLTILLVDRAHRDDGRCAGKYGKFWDQYKKQVSYWIVPGVY</sequence>
<evidence type="ECO:0000256" key="8">
    <source>
        <dbReference type="ARBA" id="ARBA00022857"/>
    </source>
</evidence>
<evidence type="ECO:0000313" key="23">
    <source>
        <dbReference type="Proteomes" id="UP000660262"/>
    </source>
</evidence>
<keyword evidence="9" id="KW-0752">Steroid biosynthesis</keyword>
<keyword evidence="23" id="KW-1185">Reference proteome</keyword>
<keyword evidence="11" id="KW-0560">Oxidoreductase</keyword>
<evidence type="ECO:0000256" key="3">
    <source>
        <dbReference type="ARBA" id="ARBA00022516"/>
    </source>
</evidence>
<keyword evidence="15" id="KW-1207">Sterol metabolism</keyword>
<keyword evidence="6" id="KW-0152">Cholesterol biosynthesis</keyword>
<dbReference type="PANTHER" id="PTHR21257">
    <property type="entry name" value="DELTA(14)-STEROL REDUCTASE"/>
    <property type="match status" value="1"/>
</dbReference>
<evidence type="ECO:0000256" key="21">
    <source>
        <dbReference type="SAM" id="Phobius"/>
    </source>
</evidence>
<evidence type="ECO:0000256" key="12">
    <source>
        <dbReference type="ARBA" id="ARBA00023011"/>
    </source>
</evidence>
<dbReference type="InterPro" id="IPR001171">
    <property type="entry name" value="ERG24_DHCR-like"/>
</dbReference>
<evidence type="ECO:0000256" key="17">
    <source>
        <dbReference type="ARBA" id="ARBA00038851"/>
    </source>
</evidence>
<dbReference type="EMBL" id="BNJQ01000005">
    <property type="protein sequence ID" value="GHP03409.1"/>
    <property type="molecule type" value="Genomic_DNA"/>
</dbReference>
<evidence type="ECO:0000256" key="9">
    <source>
        <dbReference type="ARBA" id="ARBA00022955"/>
    </source>
</evidence>
<feature type="compositionally biased region" description="Low complexity" evidence="20">
    <location>
        <begin position="1"/>
        <end position="13"/>
    </location>
</feature>
<dbReference type="Proteomes" id="UP000660262">
    <property type="component" value="Unassembled WGS sequence"/>
</dbReference>
<dbReference type="InterPro" id="IPR018083">
    <property type="entry name" value="Sterol_reductase_CS"/>
</dbReference>
<keyword evidence="5 21" id="KW-0812">Transmembrane</keyword>
<keyword evidence="10 21" id="KW-1133">Transmembrane helix</keyword>
<proteinExistence type="inferred from homology"/>
<feature type="compositionally biased region" description="Low complexity" evidence="20">
    <location>
        <begin position="75"/>
        <end position="92"/>
    </location>
</feature>
<dbReference type="GO" id="GO:0005789">
    <property type="term" value="C:endoplasmic reticulum membrane"/>
    <property type="evidence" value="ECO:0007669"/>
    <property type="project" value="UniProtKB-SubCell"/>
</dbReference>
<organism evidence="22 23">
    <name type="scientific">Pycnococcus provasolii</name>
    <dbReference type="NCBI Taxonomy" id="41880"/>
    <lineage>
        <taxon>Eukaryota</taxon>
        <taxon>Viridiplantae</taxon>
        <taxon>Chlorophyta</taxon>
        <taxon>Pseudoscourfieldiophyceae</taxon>
        <taxon>Pseudoscourfieldiales</taxon>
        <taxon>Pycnococcaceae</taxon>
        <taxon>Pycnococcus</taxon>
    </lineage>
</organism>
<feature type="transmembrane region" description="Helical" evidence="21">
    <location>
        <begin position="413"/>
        <end position="430"/>
    </location>
</feature>
<evidence type="ECO:0000256" key="18">
    <source>
        <dbReference type="ARBA" id="ARBA00039984"/>
    </source>
</evidence>
<feature type="transmembrane region" description="Helical" evidence="21">
    <location>
        <begin position="260"/>
        <end position="281"/>
    </location>
</feature>
<keyword evidence="7" id="KW-0256">Endoplasmic reticulum</keyword>
<evidence type="ECO:0000256" key="13">
    <source>
        <dbReference type="ARBA" id="ARBA00023098"/>
    </source>
</evidence>
<dbReference type="Pfam" id="PF01222">
    <property type="entry name" value="ERG4_ERG24"/>
    <property type="match status" value="1"/>
</dbReference>
<dbReference type="PANTHER" id="PTHR21257:SF38">
    <property type="entry name" value="7-DEHYDROCHOLESTEROL REDUCTASE"/>
    <property type="match status" value="1"/>
</dbReference>
<evidence type="ECO:0000313" key="22">
    <source>
        <dbReference type="EMBL" id="GHP03409.1"/>
    </source>
</evidence>
<dbReference type="AlphaFoldDB" id="A0A830HDH0"/>
<evidence type="ECO:0000256" key="4">
    <source>
        <dbReference type="ARBA" id="ARBA00022548"/>
    </source>
</evidence>
<feature type="region of interest" description="Disordered" evidence="20">
    <location>
        <begin position="1"/>
        <end position="152"/>
    </location>
</feature>
<feature type="transmembrane region" description="Helical" evidence="21">
    <location>
        <begin position="161"/>
        <end position="186"/>
    </location>
</feature>
<keyword evidence="13" id="KW-0443">Lipid metabolism</keyword>
<evidence type="ECO:0000256" key="7">
    <source>
        <dbReference type="ARBA" id="ARBA00022824"/>
    </source>
</evidence>
<evidence type="ECO:0000256" key="1">
    <source>
        <dbReference type="ARBA" id="ARBA00004477"/>
    </source>
</evidence>
<keyword evidence="12" id="KW-0756">Sterol biosynthesis</keyword>
<evidence type="ECO:0000256" key="20">
    <source>
        <dbReference type="SAM" id="MobiDB-lite"/>
    </source>
</evidence>
<dbReference type="GO" id="GO:0047598">
    <property type="term" value="F:7-dehydrocholesterol reductase activity"/>
    <property type="evidence" value="ECO:0007669"/>
    <property type="project" value="UniProtKB-EC"/>
</dbReference>
<dbReference type="PROSITE" id="PS01017">
    <property type="entry name" value="STEROL_REDUCT_1"/>
    <property type="match status" value="1"/>
</dbReference>
<feature type="transmembrane region" description="Helical" evidence="21">
    <location>
        <begin position="442"/>
        <end position="463"/>
    </location>
</feature>
<name>A0A830HDH0_9CHLO</name>
<dbReference type="OrthoDB" id="5326588at2759"/>
<comment type="similarity">
    <text evidence="2">Belongs to the ERG4/ERG24 family.</text>
</comment>
<evidence type="ECO:0000256" key="19">
    <source>
        <dbReference type="ARBA" id="ARBA00042688"/>
    </source>
</evidence>
<gene>
    <name evidence="22" type="ORF">PPROV_000216400</name>
</gene>
<feature type="compositionally biased region" description="Pro residues" evidence="20">
    <location>
        <begin position="114"/>
        <end position="127"/>
    </location>
</feature>
<evidence type="ECO:0000256" key="15">
    <source>
        <dbReference type="ARBA" id="ARBA00023166"/>
    </source>
</evidence>
<keyword evidence="4" id="KW-0153">Cholesterol metabolism</keyword>
<evidence type="ECO:0000256" key="16">
    <source>
        <dbReference type="ARBA" id="ARBA00023221"/>
    </source>
</evidence>
<comment type="caution">
    <text evidence="22">The sequence shown here is derived from an EMBL/GenBank/DDBJ whole genome shotgun (WGS) entry which is preliminary data.</text>
</comment>
<keyword evidence="16" id="KW-0753">Steroid metabolism</keyword>
<dbReference type="GO" id="GO:0016132">
    <property type="term" value="P:brassinosteroid biosynthetic process"/>
    <property type="evidence" value="ECO:0007669"/>
    <property type="project" value="TreeGrafter"/>
</dbReference>
<evidence type="ECO:0000256" key="11">
    <source>
        <dbReference type="ARBA" id="ARBA00023002"/>
    </source>
</evidence>
<reference evidence="22" key="1">
    <citation type="submission" date="2020-10" db="EMBL/GenBank/DDBJ databases">
        <title>Unveiling of a novel bifunctional photoreceptor, Dualchrome1, isolated from a cosmopolitan green alga.</title>
        <authorList>
            <person name="Suzuki S."/>
            <person name="Kawachi M."/>
        </authorList>
    </citation>
    <scope>NUCLEOTIDE SEQUENCE</scope>
    <source>
        <strain evidence="22">NIES 2893</strain>
    </source>
</reference>
<evidence type="ECO:0000256" key="5">
    <source>
        <dbReference type="ARBA" id="ARBA00022692"/>
    </source>
</evidence>
<comment type="subcellular location">
    <subcellularLocation>
        <location evidence="1">Endoplasmic reticulum membrane</location>
        <topology evidence="1">Multi-pass membrane protein</topology>
    </subcellularLocation>
</comment>
<feature type="transmembrane region" description="Helical" evidence="21">
    <location>
        <begin position="221"/>
        <end position="239"/>
    </location>
</feature>
<dbReference type="PROSITE" id="PS01018">
    <property type="entry name" value="STEROL_REDUCT_2"/>
    <property type="match status" value="1"/>
</dbReference>